<gene>
    <name evidence="1" type="primary">hpnC</name>
    <name evidence="1" type="ORF">WOB96_00180</name>
</gene>
<dbReference type="GO" id="GO:0051996">
    <property type="term" value="F:squalene synthase [NAD(P)H] activity"/>
    <property type="evidence" value="ECO:0007669"/>
    <property type="project" value="UniProtKB-EC"/>
</dbReference>
<dbReference type="PANTHER" id="PTHR31480">
    <property type="entry name" value="BIFUNCTIONAL LYCOPENE CYCLASE/PHYTOENE SYNTHASE"/>
    <property type="match status" value="1"/>
</dbReference>
<proteinExistence type="predicted"/>
<dbReference type="EMBL" id="JBBPCO010000001">
    <property type="protein sequence ID" value="MEK8088171.1"/>
    <property type="molecule type" value="Genomic_DNA"/>
</dbReference>
<dbReference type="Pfam" id="PF00494">
    <property type="entry name" value="SQS_PSY"/>
    <property type="match status" value="1"/>
</dbReference>
<protein>
    <submittedName>
        <fullName evidence="1">Squalene synthase HpnC</fullName>
        <ecNumber evidence="1">2.5.1.21</ecNumber>
    </submittedName>
</protein>
<dbReference type="SFLD" id="SFLDG01212">
    <property type="entry name" value="Phytoene_synthase_like"/>
    <property type="match status" value="1"/>
</dbReference>
<dbReference type="SUPFAM" id="SSF48576">
    <property type="entry name" value="Terpenoid synthases"/>
    <property type="match status" value="1"/>
</dbReference>
<dbReference type="SFLD" id="SFLDS00005">
    <property type="entry name" value="Isoprenoid_Synthase_Type_I"/>
    <property type="match status" value="1"/>
</dbReference>
<keyword evidence="2" id="KW-1185">Reference proteome</keyword>
<dbReference type="RefSeq" id="WP_341369238.1">
    <property type="nucleotide sequence ID" value="NZ_JBBPCO010000001.1"/>
</dbReference>
<comment type="caution">
    <text evidence="1">The sequence shown here is derived from an EMBL/GenBank/DDBJ whole genome shotgun (WGS) entry which is preliminary data.</text>
</comment>
<accession>A0ABU9D5C0</accession>
<dbReference type="InterPro" id="IPR044843">
    <property type="entry name" value="Trans_IPPS_bact-type"/>
</dbReference>
<dbReference type="SFLD" id="SFLDG01018">
    <property type="entry name" value="Squalene/Phytoene_Synthase_Lik"/>
    <property type="match status" value="1"/>
</dbReference>
<dbReference type="InterPro" id="IPR008949">
    <property type="entry name" value="Isoprenoid_synthase_dom_sf"/>
</dbReference>
<dbReference type="EC" id="2.5.1.21" evidence="1"/>
<name>A0ABU9D5C0_9PROT</name>
<dbReference type="Gene3D" id="1.10.600.10">
    <property type="entry name" value="Farnesyl Diphosphate Synthase"/>
    <property type="match status" value="1"/>
</dbReference>
<reference evidence="1 2" key="1">
    <citation type="submission" date="2024-04" db="EMBL/GenBank/DDBJ databases">
        <authorList>
            <person name="Abashina T."/>
            <person name="Shaikin A."/>
        </authorList>
    </citation>
    <scope>NUCLEOTIDE SEQUENCE [LARGE SCALE GENOMIC DNA]</scope>
    <source>
        <strain evidence="1 2">AAFK</strain>
    </source>
</reference>
<sequence>MPESLTRPAADVRQAYAWCRRLAAGHYENFPIASLLLPRSLRDPVAAIYAFARLADDLADEGSASPDARLNALAAWRAKLHAAARGQADEPVFIALADAIPRHDLPVGLLEDLLSAFEQDVGKTRYASFGELMDYCRRSANPIGRLLLHLYGVTDARSLGQSDAICSALQLINFWQDVGVDLKKGRIYLPKEDMQRFRVSEADLLAGRMSLGLNQLMRFEVDRTRRLLQSGAPLGKTLKGRLGFNLRLTVLGGAAILEAIHKNDYDVLHKRPVIRWNTWPRLLQRAILAR</sequence>
<dbReference type="Proteomes" id="UP001446205">
    <property type="component" value="Unassembled WGS sequence"/>
</dbReference>
<dbReference type="InterPro" id="IPR033904">
    <property type="entry name" value="Trans_IPPS_HH"/>
</dbReference>
<organism evidence="1 2">
    <name type="scientific">Thermithiobacillus plumbiphilus</name>
    <dbReference type="NCBI Taxonomy" id="1729899"/>
    <lineage>
        <taxon>Bacteria</taxon>
        <taxon>Pseudomonadati</taxon>
        <taxon>Pseudomonadota</taxon>
        <taxon>Acidithiobacillia</taxon>
        <taxon>Acidithiobacillales</taxon>
        <taxon>Thermithiobacillaceae</taxon>
        <taxon>Thermithiobacillus</taxon>
    </lineage>
</organism>
<evidence type="ECO:0000313" key="2">
    <source>
        <dbReference type="Proteomes" id="UP001446205"/>
    </source>
</evidence>
<keyword evidence="1" id="KW-0808">Transferase</keyword>
<dbReference type="CDD" id="cd00683">
    <property type="entry name" value="Trans_IPPS_HH"/>
    <property type="match status" value="1"/>
</dbReference>
<evidence type="ECO:0000313" key="1">
    <source>
        <dbReference type="EMBL" id="MEK8088171.1"/>
    </source>
</evidence>
<dbReference type="InterPro" id="IPR017827">
    <property type="entry name" value="HSQ_synthase_HpnC"/>
</dbReference>
<dbReference type="InterPro" id="IPR002060">
    <property type="entry name" value="Squ/phyt_synthse"/>
</dbReference>
<dbReference type="NCBIfam" id="TIGR03464">
    <property type="entry name" value="HpnC"/>
    <property type="match status" value="1"/>
</dbReference>